<dbReference type="AlphaFoldDB" id="S5MGU5"/>
<accession>S5MGU5</accession>
<evidence type="ECO:0000313" key="2">
    <source>
        <dbReference type="EMBL" id="AGR41070.1"/>
    </source>
</evidence>
<dbReference type="KEGG" id="stai:STAIW_v1c04240"/>
<keyword evidence="3" id="KW-1185">Reference proteome</keyword>
<dbReference type="RefSeq" id="WP_020834209.1">
    <property type="nucleotide sequence ID" value="NC_021846.1"/>
</dbReference>
<dbReference type="STRING" id="1276220.STAIW_v1c04240"/>
<proteinExistence type="predicted"/>
<dbReference type="HOGENOM" id="CLU_2976981_0_0_14"/>
<feature type="compositionally biased region" description="Low complexity" evidence="1">
    <location>
        <begin position="18"/>
        <end position="33"/>
    </location>
</feature>
<protein>
    <submittedName>
        <fullName evidence="2">Uncharacterized protein</fullName>
    </submittedName>
</protein>
<sequence>MAFENNRDRDRSRDRNRSGFSGNRSQGSQNNGRIENFEKPLIQLLKEINEKLDILIEKK</sequence>
<name>S5MGU5_9MOLU</name>
<feature type="region of interest" description="Disordered" evidence="1">
    <location>
        <begin position="1"/>
        <end position="35"/>
    </location>
</feature>
<dbReference type="EMBL" id="CP005074">
    <property type="protein sequence ID" value="AGR41070.1"/>
    <property type="molecule type" value="Genomic_DNA"/>
</dbReference>
<dbReference type="PATRIC" id="fig|1276220.3.peg.430"/>
<evidence type="ECO:0000256" key="1">
    <source>
        <dbReference type="SAM" id="MobiDB-lite"/>
    </source>
</evidence>
<dbReference type="Proteomes" id="UP000014984">
    <property type="component" value="Chromosome"/>
</dbReference>
<reference evidence="2 3" key="1">
    <citation type="journal article" date="2013" name="Genome Biol. Evol.">
        <title>Comparison of metabolic capacities and inference of gene content evolution in mosquito-associated Spiroplasma diminutum and S. taiwanense.</title>
        <authorList>
            <person name="Lo W.S."/>
            <person name="Ku C."/>
            <person name="Chen L.L."/>
            <person name="Chang T.H."/>
            <person name="Kuo C.H."/>
        </authorList>
    </citation>
    <scope>NUCLEOTIDE SEQUENCE [LARGE SCALE GENOMIC DNA]</scope>
    <source>
        <strain evidence="2">CT-1</strain>
    </source>
</reference>
<organism evidence="2 3">
    <name type="scientific">Spiroplasma taiwanense CT-1</name>
    <dbReference type="NCBI Taxonomy" id="1276220"/>
    <lineage>
        <taxon>Bacteria</taxon>
        <taxon>Bacillati</taxon>
        <taxon>Mycoplasmatota</taxon>
        <taxon>Mollicutes</taxon>
        <taxon>Entomoplasmatales</taxon>
        <taxon>Spiroplasmataceae</taxon>
        <taxon>Spiroplasma</taxon>
    </lineage>
</organism>
<feature type="compositionally biased region" description="Basic and acidic residues" evidence="1">
    <location>
        <begin position="1"/>
        <end position="17"/>
    </location>
</feature>
<evidence type="ECO:0000313" key="3">
    <source>
        <dbReference type="Proteomes" id="UP000014984"/>
    </source>
</evidence>
<gene>
    <name evidence="2" type="ORF">STAIW_v1c04240</name>
</gene>